<dbReference type="RefSeq" id="WP_205109638.1">
    <property type="nucleotide sequence ID" value="NZ_BAAAHT010000002.1"/>
</dbReference>
<dbReference type="InterPro" id="IPR008920">
    <property type="entry name" value="TF_FadR/GntR_C"/>
</dbReference>
<dbReference type="InterPro" id="IPR000524">
    <property type="entry name" value="Tscrpt_reg_HTH_GntR"/>
</dbReference>
<dbReference type="SMART" id="SM00895">
    <property type="entry name" value="FCD"/>
    <property type="match status" value="1"/>
</dbReference>
<dbReference type="SUPFAM" id="SSF48008">
    <property type="entry name" value="GntR ligand-binding domain-like"/>
    <property type="match status" value="1"/>
</dbReference>
<dbReference type="SMART" id="SM00345">
    <property type="entry name" value="HTH_GNTR"/>
    <property type="match status" value="1"/>
</dbReference>
<accession>A0ABS2L6K0</accession>
<protein>
    <submittedName>
        <fullName evidence="5">DNA-binding FadR family transcriptional regulator</fullName>
    </submittedName>
</protein>
<evidence type="ECO:0000256" key="3">
    <source>
        <dbReference type="ARBA" id="ARBA00023163"/>
    </source>
</evidence>
<proteinExistence type="predicted"/>
<dbReference type="Pfam" id="PF07729">
    <property type="entry name" value="FCD"/>
    <property type="match status" value="1"/>
</dbReference>
<dbReference type="InterPro" id="IPR036390">
    <property type="entry name" value="WH_DNA-bd_sf"/>
</dbReference>
<dbReference type="InterPro" id="IPR011711">
    <property type="entry name" value="GntR_C"/>
</dbReference>
<evidence type="ECO:0000256" key="1">
    <source>
        <dbReference type="ARBA" id="ARBA00023015"/>
    </source>
</evidence>
<dbReference type="Pfam" id="PF00392">
    <property type="entry name" value="GntR"/>
    <property type="match status" value="1"/>
</dbReference>
<dbReference type="GO" id="GO:0003677">
    <property type="term" value="F:DNA binding"/>
    <property type="evidence" value="ECO:0007669"/>
    <property type="project" value="UniProtKB-KW"/>
</dbReference>
<dbReference type="PROSITE" id="PS50949">
    <property type="entry name" value="HTH_GNTR"/>
    <property type="match status" value="1"/>
</dbReference>
<evidence type="ECO:0000256" key="2">
    <source>
        <dbReference type="ARBA" id="ARBA00023125"/>
    </source>
</evidence>
<dbReference type="SUPFAM" id="SSF46785">
    <property type="entry name" value="Winged helix' DNA-binding domain"/>
    <property type="match status" value="1"/>
</dbReference>
<dbReference type="InterPro" id="IPR036388">
    <property type="entry name" value="WH-like_DNA-bd_sf"/>
</dbReference>
<dbReference type="Gene3D" id="1.10.10.10">
    <property type="entry name" value="Winged helix-like DNA-binding domain superfamily/Winged helix DNA-binding domain"/>
    <property type="match status" value="1"/>
</dbReference>
<gene>
    <name evidence="5" type="ORF">JOE66_002331</name>
</gene>
<dbReference type="EMBL" id="JAFBBU010000001">
    <property type="protein sequence ID" value="MBM7472697.1"/>
    <property type="molecule type" value="Genomic_DNA"/>
</dbReference>
<keyword evidence="6" id="KW-1185">Reference proteome</keyword>
<evidence type="ECO:0000313" key="6">
    <source>
        <dbReference type="Proteomes" id="UP000776164"/>
    </source>
</evidence>
<reference evidence="5 6" key="1">
    <citation type="submission" date="2021-01" db="EMBL/GenBank/DDBJ databases">
        <title>Sequencing the genomes of 1000 actinobacteria strains.</title>
        <authorList>
            <person name="Klenk H.-P."/>
        </authorList>
    </citation>
    <scope>NUCLEOTIDE SEQUENCE [LARGE SCALE GENOMIC DNA]</scope>
    <source>
        <strain evidence="5 6">DSM 13057</strain>
    </source>
</reference>
<keyword evidence="3" id="KW-0804">Transcription</keyword>
<organism evidence="5 6">
    <name type="scientific">Subtercola frigoramans</name>
    <dbReference type="NCBI Taxonomy" id="120298"/>
    <lineage>
        <taxon>Bacteria</taxon>
        <taxon>Bacillati</taxon>
        <taxon>Actinomycetota</taxon>
        <taxon>Actinomycetes</taxon>
        <taxon>Micrococcales</taxon>
        <taxon>Microbacteriaceae</taxon>
        <taxon>Subtercola</taxon>
    </lineage>
</organism>
<name>A0ABS2L6K0_9MICO</name>
<dbReference type="Gene3D" id="1.20.120.530">
    <property type="entry name" value="GntR ligand-binding domain-like"/>
    <property type="match status" value="1"/>
</dbReference>
<evidence type="ECO:0000313" key="5">
    <source>
        <dbReference type="EMBL" id="MBM7472697.1"/>
    </source>
</evidence>
<comment type="caution">
    <text evidence="5">The sequence shown here is derived from an EMBL/GenBank/DDBJ whole genome shotgun (WGS) entry which is preliminary data.</text>
</comment>
<evidence type="ECO:0000259" key="4">
    <source>
        <dbReference type="PROSITE" id="PS50949"/>
    </source>
</evidence>
<dbReference type="PANTHER" id="PTHR43537:SF44">
    <property type="entry name" value="GNTR FAMILY REGULATORY PROTEIN"/>
    <property type="match status" value="1"/>
</dbReference>
<dbReference type="CDD" id="cd07377">
    <property type="entry name" value="WHTH_GntR"/>
    <property type="match status" value="1"/>
</dbReference>
<keyword evidence="1" id="KW-0805">Transcription regulation</keyword>
<dbReference type="Proteomes" id="UP000776164">
    <property type="component" value="Unassembled WGS sequence"/>
</dbReference>
<keyword evidence="2 5" id="KW-0238">DNA-binding</keyword>
<dbReference type="PANTHER" id="PTHR43537">
    <property type="entry name" value="TRANSCRIPTIONAL REGULATOR, GNTR FAMILY"/>
    <property type="match status" value="1"/>
</dbReference>
<feature type="domain" description="HTH gntR-type" evidence="4">
    <location>
        <begin position="13"/>
        <end position="80"/>
    </location>
</feature>
<sequence>MAHFNTASSRTVGGLHSRVLNSVGADIVSGQLPPGFILNLDEMSAEFDVSRSVLRESIRVLQSLGLVEARQRVGTVVLPWDSWDLFSPQIIFWRGQGPGYYTQMRELLQLRLGIEPIAARLSAAHMTATERRAVCAAADTMDDANRSGDGKVFLEADVAFHTLVLRSSGNAVMAHFAGTVEAVLRTREQERRYTITTYTSPSVDRHHALAAALAESDADGAQRASYAILEATVKEFSTAPSETKDRVEADSPG</sequence>